<dbReference type="RefSeq" id="WP_133880388.1">
    <property type="nucleotide sequence ID" value="NZ_MWIN01000012.1"/>
</dbReference>
<dbReference type="Proteomes" id="UP000295341">
    <property type="component" value="Unassembled WGS sequence"/>
</dbReference>
<dbReference type="PANTHER" id="PTHR43098:SF3">
    <property type="entry name" value="L-ORNITHINE N(5)-MONOOXYGENASE-RELATED"/>
    <property type="match status" value="1"/>
</dbReference>
<proteinExistence type="inferred from homology"/>
<evidence type="ECO:0000256" key="1">
    <source>
        <dbReference type="ARBA" id="ARBA00001974"/>
    </source>
</evidence>
<dbReference type="Gene3D" id="3.50.50.60">
    <property type="entry name" value="FAD/NAD(P)-binding domain"/>
    <property type="match status" value="2"/>
</dbReference>
<reference evidence="8 9" key="1">
    <citation type="submission" date="2019-03" db="EMBL/GenBank/DDBJ databases">
        <title>Genomic Encyclopedia of Type Strains, Phase IV (KMG-IV): sequencing the most valuable type-strain genomes for metagenomic binning, comparative biology and taxonomic classification.</title>
        <authorList>
            <person name="Goeker M."/>
        </authorList>
    </citation>
    <scope>NUCLEOTIDE SEQUENCE [LARGE SCALE GENOMIC DNA]</scope>
    <source>
        <strain evidence="8 9">DSM 26377</strain>
    </source>
</reference>
<keyword evidence="9" id="KW-1185">Reference proteome</keyword>
<accession>A0A4R7PEU3</accession>
<dbReference type="Pfam" id="PF13738">
    <property type="entry name" value="Pyr_redox_3"/>
    <property type="match status" value="1"/>
</dbReference>
<keyword evidence="7 8" id="KW-0503">Monooxygenase</keyword>
<gene>
    <name evidence="8" type="ORF">DFR24_1212</name>
</gene>
<dbReference type="GO" id="GO:0004497">
    <property type="term" value="F:monooxygenase activity"/>
    <property type="evidence" value="ECO:0007669"/>
    <property type="project" value="UniProtKB-KW"/>
</dbReference>
<evidence type="ECO:0000313" key="8">
    <source>
        <dbReference type="EMBL" id="TDU31830.1"/>
    </source>
</evidence>
<dbReference type="EMBL" id="SOBT01000008">
    <property type="protein sequence ID" value="TDU31830.1"/>
    <property type="molecule type" value="Genomic_DNA"/>
</dbReference>
<evidence type="ECO:0000313" key="9">
    <source>
        <dbReference type="Proteomes" id="UP000295341"/>
    </source>
</evidence>
<keyword evidence="5" id="KW-0521">NADP</keyword>
<name>A0A4R7PEU3_9GAMM</name>
<keyword evidence="6" id="KW-0560">Oxidoreductase</keyword>
<evidence type="ECO:0000256" key="7">
    <source>
        <dbReference type="ARBA" id="ARBA00023033"/>
    </source>
</evidence>
<keyword evidence="3" id="KW-0285">Flavoprotein</keyword>
<dbReference type="InterPro" id="IPR036188">
    <property type="entry name" value="FAD/NAD-bd_sf"/>
</dbReference>
<evidence type="ECO:0000256" key="2">
    <source>
        <dbReference type="ARBA" id="ARBA00010139"/>
    </source>
</evidence>
<evidence type="ECO:0000256" key="4">
    <source>
        <dbReference type="ARBA" id="ARBA00022827"/>
    </source>
</evidence>
<evidence type="ECO:0000256" key="6">
    <source>
        <dbReference type="ARBA" id="ARBA00023002"/>
    </source>
</evidence>
<dbReference type="AlphaFoldDB" id="A0A4R7PEU3"/>
<evidence type="ECO:0000256" key="5">
    <source>
        <dbReference type="ARBA" id="ARBA00022857"/>
    </source>
</evidence>
<comment type="similarity">
    <text evidence="2">Belongs to the FAD-binding monooxygenase family.</text>
</comment>
<dbReference type="OrthoDB" id="9790219at2"/>
<sequence length="538" mass="60187">MTASVQAGETLDALIIGAGFTGLYQLWSLRKLGLKVQVLETAPDVGGTWYWNCYPGARTDSPSNIYQYWFSDDLLDEWNWNERYAGRAESHAYFRHVADRFELRKDIRFNTRVDAAHWDEATSRWNLRTQDGTTLSARFLITALGPLSAPLVPPFKGHETFKGQLVHTARWPREGIDLKGKRVGVIGTGATGIQVIQSIAAEVSHLTVFQRTANYAVPMHNKRYTDADRAAIRARYPETREAIWTTFVGFDEPSVPHAYFDLPPAERRATLEKLWADGSLKIWVAGFMEIFFDLAASQEISEFVREKIRARIHDSKVAAKLVPQDHGFGTRRVPLENGYFEIYNRDNVSLVDLHEAPIECFTPKGIRTSAGEIELDVIILATGFDAGTGGLTAIDIRGRDGVSLRQQWKSDVRTTMGLQIHGYPNLFTTSAPYAPAAAFCNAPTCLQHQVQWITDCIAYLGKHGRTVIEPSADTESAWLAHHDELAGATLVAKTRSWYTGGNIEGKPNRLLSYIGGVPAYREACEKVKEKDYEGFELA</sequence>
<evidence type="ECO:0000256" key="3">
    <source>
        <dbReference type="ARBA" id="ARBA00022630"/>
    </source>
</evidence>
<dbReference type="InterPro" id="IPR050775">
    <property type="entry name" value="FAD-binding_Monooxygenases"/>
</dbReference>
<organism evidence="8 9">
    <name type="scientific">Panacagrimonas perspica</name>
    <dbReference type="NCBI Taxonomy" id="381431"/>
    <lineage>
        <taxon>Bacteria</taxon>
        <taxon>Pseudomonadati</taxon>
        <taxon>Pseudomonadota</taxon>
        <taxon>Gammaproteobacteria</taxon>
        <taxon>Nevskiales</taxon>
        <taxon>Nevskiaceae</taxon>
        <taxon>Panacagrimonas</taxon>
    </lineage>
</organism>
<dbReference type="SUPFAM" id="SSF51905">
    <property type="entry name" value="FAD/NAD(P)-binding domain"/>
    <property type="match status" value="2"/>
</dbReference>
<dbReference type="PANTHER" id="PTHR43098">
    <property type="entry name" value="L-ORNITHINE N(5)-MONOOXYGENASE-RELATED"/>
    <property type="match status" value="1"/>
</dbReference>
<keyword evidence="4" id="KW-0274">FAD</keyword>
<comment type="caution">
    <text evidence="8">The sequence shown here is derived from an EMBL/GenBank/DDBJ whole genome shotgun (WGS) entry which is preliminary data.</text>
</comment>
<comment type="cofactor">
    <cofactor evidence="1">
        <name>FAD</name>
        <dbReference type="ChEBI" id="CHEBI:57692"/>
    </cofactor>
</comment>
<protein>
    <submittedName>
        <fullName evidence="8">Acetone monooxygenase</fullName>
    </submittedName>
</protein>